<evidence type="ECO:0000313" key="4">
    <source>
        <dbReference type="Proteomes" id="UP000094389"/>
    </source>
</evidence>
<feature type="compositionally biased region" description="Low complexity" evidence="1">
    <location>
        <begin position="119"/>
        <end position="135"/>
    </location>
</feature>
<dbReference type="RefSeq" id="XP_020072903.1">
    <property type="nucleotide sequence ID" value="XM_020216105.1"/>
</dbReference>
<evidence type="ECO:0000259" key="2">
    <source>
        <dbReference type="Pfam" id="PF15463"/>
    </source>
</evidence>
<dbReference type="InterPro" id="IPR029178">
    <property type="entry name" value="Ecm11_C"/>
</dbReference>
<keyword evidence="4" id="KW-1185">Reference proteome</keyword>
<dbReference type="Pfam" id="PF15463">
    <property type="entry name" value="ECM11"/>
    <property type="match status" value="1"/>
</dbReference>
<feature type="domain" description="Extracellular mutant protein 11 C-terminal" evidence="2">
    <location>
        <begin position="210"/>
        <end position="277"/>
    </location>
</feature>
<name>A0A1E4S8Q2_CYBJN</name>
<evidence type="ECO:0000256" key="1">
    <source>
        <dbReference type="SAM" id="MobiDB-lite"/>
    </source>
</evidence>
<protein>
    <recommendedName>
        <fullName evidence="2">Extracellular mutant protein 11 C-terminal domain-containing protein</fullName>
    </recommendedName>
</protein>
<organism evidence="3 4">
    <name type="scientific">Cyberlindnera jadinii (strain ATCC 18201 / CBS 1600 / BCRC 20928 / JCM 3617 / NBRC 0987 / NRRL Y-1542)</name>
    <name type="common">Torula yeast</name>
    <name type="synonym">Candida utilis</name>
    <dbReference type="NCBI Taxonomy" id="983966"/>
    <lineage>
        <taxon>Eukaryota</taxon>
        <taxon>Fungi</taxon>
        <taxon>Dikarya</taxon>
        <taxon>Ascomycota</taxon>
        <taxon>Saccharomycotina</taxon>
        <taxon>Saccharomycetes</taxon>
        <taxon>Phaffomycetales</taxon>
        <taxon>Phaffomycetaceae</taxon>
        <taxon>Cyberlindnera</taxon>
    </lineage>
</organism>
<feature type="compositionally biased region" description="Polar residues" evidence="1">
    <location>
        <begin position="41"/>
        <end position="51"/>
    </location>
</feature>
<reference evidence="3 4" key="1">
    <citation type="journal article" date="2016" name="Proc. Natl. Acad. Sci. U.S.A.">
        <title>Comparative genomics of biotechnologically important yeasts.</title>
        <authorList>
            <person name="Riley R."/>
            <person name="Haridas S."/>
            <person name="Wolfe K.H."/>
            <person name="Lopes M.R."/>
            <person name="Hittinger C.T."/>
            <person name="Goeker M."/>
            <person name="Salamov A.A."/>
            <person name="Wisecaver J.H."/>
            <person name="Long T.M."/>
            <person name="Calvey C.H."/>
            <person name="Aerts A.L."/>
            <person name="Barry K.W."/>
            <person name="Choi C."/>
            <person name="Clum A."/>
            <person name="Coughlan A.Y."/>
            <person name="Deshpande S."/>
            <person name="Douglass A.P."/>
            <person name="Hanson S.J."/>
            <person name="Klenk H.-P."/>
            <person name="LaButti K.M."/>
            <person name="Lapidus A."/>
            <person name="Lindquist E.A."/>
            <person name="Lipzen A.M."/>
            <person name="Meier-Kolthoff J.P."/>
            <person name="Ohm R.A."/>
            <person name="Otillar R.P."/>
            <person name="Pangilinan J.L."/>
            <person name="Peng Y."/>
            <person name="Rokas A."/>
            <person name="Rosa C.A."/>
            <person name="Scheuner C."/>
            <person name="Sibirny A.A."/>
            <person name="Slot J.C."/>
            <person name="Stielow J.B."/>
            <person name="Sun H."/>
            <person name="Kurtzman C.P."/>
            <person name="Blackwell M."/>
            <person name="Grigoriev I.V."/>
            <person name="Jeffries T.W."/>
        </authorList>
    </citation>
    <scope>NUCLEOTIDE SEQUENCE [LARGE SCALE GENOMIC DNA]</scope>
    <source>
        <strain evidence="4">ATCC 18201 / CBS 1600 / BCRC 20928 / JCM 3617 / NBRC 0987 / NRRL Y-1542</strain>
    </source>
</reference>
<proteinExistence type="predicted"/>
<dbReference type="Proteomes" id="UP000094389">
    <property type="component" value="Unassembled WGS sequence"/>
</dbReference>
<dbReference type="AlphaFoldDB" id="A0A1E4S8Q2"/>
<evidence type="ECO:0000313" key="3">
    <source>
        <dbReference type="EMBL" id="ODV75864.1"/>
    </source>
</evidence>
<dbReference type="OrthoDB" id="10597719at2759"/>
<sequence length="283" mass="31220">MKSAASMPKSNTSTTAANATGKAKVVPVKKQVKVKTEPGLKQSNKPVSNHATKGIGPITPDEKLTKPAMKPIDRQHVVDQPASKLLLPLESTELDDTPTRKRSSSKNDDLTSTNKQKNPKVVPSSSKPVLKLKSSVGGGGGPQPMNESTPETKNKRKQTELVPCFKPPPPFTLIPERLVDNEGLNFDDVFKSIDNLMLRGEYSKVVCGGFDNWMAHGVSLVDKQYRLVEKIVSARMKLSLKFEFVFAQLNRRGSELETRHLQVKEKLQKLQKLGDEIKNSISL</sequence>
<feature type="compositionally biased region" description="Basic and acidic residues" evidence="1">
    <location>
        <begin position="150"/>
        <end position="159"/>
    </location>
</feature>
<dbReference type="EMBL" id="KV453925">
    <property type="protein sequence ID" value="ODV75864.1"/>
    <property type="molecule type" value="Genomic_DNA"/>
</dbReference>
<feature type="compositionally biased region" description="Low complexity" evidence="1">
    <location>
        <begin position="9"/>
        <end position="29"/>
    </location>
</feature>
<feature type="region of interest" description="Disordered" evidence="1">
    <location>
        <begin position="1"/>
        <end position="166"/>
    </location>
</feature>
<gene>
    <name evidence="3" type="ORF">CYBJADRAFT_170329</name>
</gene>
<feature type="compositionally biased region" description="Basic and acidic residues" evidence="1">
    <location>
        <begin position="60"/>
        <end position="77"/>
    </location>
</feature>
<accession>A0A1E4S8Q2</accession>
<dbReference type="GeneID" id="30990501"/>